<evidence type="ECO:0000256" key="1">
    <source>
        <dbReference type="PIRSR" id="PIRSR605502-1"/>
    </source>
</evidence>
<protein>
    <submittedName>
        <fullName evidence="2">ADP-ribosylation/Crystallin J1</fullName>
    </submittedName>
</protein>
<comment type="caution">
    <text evidence="2">The sequence shown here is derived from an EMBL/GenBank/DDBJ whole genome shotgun (WGS) entry which is preliminary data.</text>
</comment>
<organism evidence="2 3">
    <name type="scientific">Mesotoga infera</name>
    <dbReference type="NCBI Taxonomy" id="1236046"/>
    <lineage>
        <taxon>Bacteria</taxon>
        <taxon>Thermotogati</taxon>
        <taxon>Thermotogota</taxon>
        <taxon>Thermotogae</taxon>
        <taxon>Kosmotogales</taxon>
        <taxon>Kosmotogaceae</taxon>
        <taxon>Mesotoga</taxon>
    </lineage>
</organism>
<dbReference type="AlphaFoldDB" id="A0A101GWU4"/>
<evidence type="ECO:0000313" key="3">
    <source>
        <dbReference type="Proteomes" id="UP000054260"/>
    </source>
</evidence>
<reference evidence="3" key="1">
    <citation type="journal article" date="2015" name="MBio">
        <title>Genome-Resolved Metagenomic Analysis Reveals Roles for Candidate Phyla and Other Microbial Community Members in Biogeochemical Transformations in Oil Reservoirs.</title>
        <authorList>
            <person name="Hu P."/>
            <person name="Tom L."/>
            <person name="Singh A."/>
            <person name="Thomas B.C."/>
            <person name="Baker B.J."/>
            <person name="Piceno Y.M."/>
            <person name="Andersen G.L."/>
            <person name="Banfield J.F."/>
        </authorList>
    </citation>
    <scope>NUCLEOTIDE SEQUENCE [LARGE SCALE GENOMIC DNA]</scope>
</reference>
<dbReference type="InterPro" id="IPR005502">
    <property type="entry name" value="Ribosyl_crysJ1"/>
</dbReference>
<accession>A0A101GWU4</accession>
<dbReference type="Gene3D" id="1.10.4080.10">
    <property type="entry name" value="ADP-ribosylation/Crystallin J1"/>
    <property type="match status" value="1"/>
</dbReference>
<dbReference type="Pfam" id="PF03747">
    <property type="entry name" value="ADP_ribosyl_GH"/>
    <property type="match status" value="1"/>
</dbReference>
<gene>
    <name evidence="2" type="ORF">XD86_1317</name>
</gene>
<feature type="binding site" evidence="1">
    <location>
        <position position="59"/>
    </location>
    <ligand>
        <name>Mg(2+)</name>
        <dbReference type="ChEBI" id="CHEBI:18420"/>
        <label>1</label>
    </ligand>
</feature>
<dbReference type="Proteomes" id="UP000054260">
    <property type="component" value="Unassembled WGS sequence"/>
</dbReference>
<dbReference type="GO" id="GO:0046872">
    <property type="term" value="F:metal ion binding"/>
    <property type="evidence" value="ECO:0007669"/>
    <property type="project" value="UniProtKB-KW"/>
</dbReference>
<proteinExistence type="predicted"/>
<keyword evidence="1" id="KW-0479">Metal-binding</keyword>
<sequence length="74" mass="8493">MNRIFRALEAFAVGDAMGMVTEFMTRRQISSRFRFVSDLLEPNQSLIHRNLVRGQITDDTNESACSSLMQPQQK</sequence>
<dbReference type="EMBL" id="LGGH01000251">
    <property type="protein sequence ID" value="KUK66125.1"/>
    <property type="molecule type" value="Genomic_DNA"/>
</dbReference>
<dbReference type="SUPFAM" id="SSF101478">
    <property type="entry name" value="ADP-ribosylglycohydrolase"/>
    <property type="match status" value="1"/>
</dbReference>
<dbReference type="InterPro" id="IPR036705">
    <property type="entry name" value="Ribosyl_crysJ1_sf"/>
</dbReference>
<evidence type="ECO:0000313" key="2">
    <source>
        <dbReference type="EMBL" id="KUK66125.1"/>
    </source>
</evidence>
<comment type="cofactor">
    <cofactor evidence="1">
        <name>Mg(2+)</name>
        <dbReference type="ChEBI" id="CHEBI:18420"/>
    </cofactor>
    <text evidence="1">Binds 2 magnesium ions per subunit.</text>
</comment>
<keyword evidence="1" id="KW-0460">Magnesium</keyword>
<feature type="binding site" evidence="1">
    <location>
        <position position="58"/>
    </location>
    <ligand>
        <name>Mg(2+)</name>
        <dbReference type="ChEBI" id="CHEBI:18420"/>
        <label>1</label>
    </ligand>
</feature>
<dbReference type="PATRIC" id="fig|1236046.6.peg.272"/>
<feature type="binding site" evidence="1">
    <location>
        <position position="57"/>
    </location>
    <ligand>
        <name>Mg(2+)</name>
        <dbReference type="ChEBI" id="CHEBI:18420"/>
        <label>1</label>
    </ligand>
</feature>
<name>A0A101GWU4_9BACT</name>